<evidence type="ECO:0000259" key="2">
    <source>
        <dbReference type="PROSITE" id="PS51719"/>
    </source>
</evidence>
<accession>A0A0F9ZBI2</accession>
<reference evidence="3 4" key="1">
    <citation type="journal article" date="2015" name="Environ. Microbiol.">
        <title>Genome analyses suggest the presence of polyploidy and recent human-driven expansions in eight global populations of the honeybee pathogen Nosema ceranae.</title>
        <authorList>
            <person name="Pelin A."/>
            <person name="Selman M."/>
            <person name="Aris-Brosou S."/>
            <person name="Farinelli L."/>
            <person name="Corradi N."/>
        </authorList>
    </citation>
    <scope>NUCLEOTIDE SEQUENCE [LARGE SCALE GENOMIC DNA]</scope>
    <source>
        <strain evidence="3 4">PA08 1199</strain>
    </source>
</reference>
<keyword evidence="1" id="KW-0547">Nucleotide-binding</keyword>
<evidence type="ECO:0000313" key="3">
    <source>
        <dbReference type="EMBL" id="KKO75059.1"/>
    </source>
</evidence>
<name>A0A0F9ZBI2_9MICR</name>
<keyword evidence="4" id="KW-1185">Reference proteome</keyword>
<sequence length="319" mass="37202">MNQKGIGVSNLPNLKYSSVCQNGIDFNIMTVGSHGLGKSSFINGLFNLNLLNTEIQNSDFHVTTCTIIENQFKTNISITEVDRIGDKANNEKCWTPIIKYLHDLYKDYLNKEQHNVRSLVQDKRIHICFYFLEPNCSFIKPVDLQTMKEISKYCNLIPVVSKSDFLNEKQKQECFDFLRVTLEQNSIIVFEEKCLKRGNISNFTPPFFIVCPDSGLNTSRTYPWGTLDIQNLVTNDLYRLRDQLINKNIIELIKRTEEFYDIFRATLLYECIDKQASKCLNKEMINCALSKEIENDEKSIQEMKERILEKKNRLNMLKQ</sequence>
<dbReference type="EMBL" id="JPQZ01000034">
    <property type="protein sequence ID" value="KKO75059.1"/>
    <property type="molecule type" value="Genomic_DNA"/>
</dbReference>
<dbReference type="InterPro" id="IPR027417">
    <property type="entry name" value="P-loop_NTPase"/>
</dbReference>
<keyword evidence="1" id="KW-0342">GTP-binding</keyword>
<organism evidence="3 4">
    <name type="scientific">Vairimorpha ceranae</name>
    <dbReference type="NCBI Taxonomy" id="40302"/>
    <lineage>
        <taxon>Eukaryota</taxon>
        <taxon>Fungi</taxon>
        <taxon>Fungi incertae sedis</taxon>
        <taxon>Microsporidia</taxon>
        <taxon>Nosematidae</taxon>
        <taxon>Vairimorpha</taxon>
    </lineage>
</organism>
<dbReference type="Pfam" id="PF00735">
    <property type="entry name" value="Septin"/>
    <property type="match status" value="1"/>
</dbReference>
<evidence type="ECO:0000256" key="1">
    <source>
        <dbReference type="RuleBase" id="RU004560"/>
    </source>
</evidence>
<dbReference type="InterPro" id="IPR030379">
    <property type="entry name" value="G_SEPTIN_dom"/>
</dbReference>
<comment type="caution">
    <text evidence="3">The sequence shown here is derived from an EMBL/GenBank/DDBJ whole genome shotgun (WGS) entry which is preliminary data.</text>
</comment>
<protein>
    <submittedName>
        <fullName evidence="3">Cdc3-like septin</fullName>
    </submittedName>
</protein>
<feature type="domain" description="Septin-type G" evidence="2">
    <location>
        <begin position="22"/>
        <end position="270"/>
    </location>
</feature>
<gene>
    <name evidence="3" type="ORF">AAJ76_3400017331</name>
</gene>
<dbReference type="VEuPathDB" id="MicrosporidiaDB:G9O61_00g019530"/>
<proteinExistence type="inferred from homology"/>
<dbReference type="GO" id="GO:0005525">
    <property type="term" value="F:GTP binding"/>
    <property type="evidence" value="ECO:0007669"/>
    <property type="project" value="UniProtKB-KW"/>
</dbReference>
<dbReference type="Proteomes" id="UP000034350">
    <property type="component" value="Unassembled WGS sequence"/>
</dbReference>
<dbReference type="Gene3D" id="3.40.50.300">
    <property type="entry name" value="P-loop containing nucleotide triphosphate hydrolases"/>
    <property type="match status" value="1"/>
</dbReference>
<dbReference type="AlphaFoldDB" id="A0A0F9ZBI2"/>
<dbReference type="OrthoDB" id="416553at2759"/>
<evidence type="ECO:0000313" key="4">
    <source>
        <dbReference type="Proteomes" id="UP000034350"/>
    </source>
</evidence>
<dbReference type="PANTHER" id="PTHR18884">
    <property type="entry name" value="SEPTIN"/>
    <property type="match status" value="1"/>
</dbReference>
<comment type="similarity">
    <text evidence="1">Belongs to the TRAFAC class TrmE-Era-EngA-EngB-Septin-like GTPase superfamily. Septin GTPase family.</text>
</comment>
<dbReference type="SUPFAM" id="SSF52540">
    <property type="entry name" value="P-loop containing nucleoside triphosphate hydrolases"/>
    <property type="match status" value="1"/>
</dbReference>
<dbReference type="PROSITE" id="PS51719">
    <property type="entry name" value="G_SEPTIN"/>
    <property type="match status" value="1"/>
</dbReference>
<dbReference type="VEuPathDB" id="MicrosporidiaDB:AAJ76_3400017331"/>
<dbReference type="RefSeq" id="XP_024330801.1">
    <property type="nucleotide sequence ID" value="XM_024475239.1"/>
</dbReference>
<dbReference type="VEuPathDB" id="MicrosporidiaDB:NCER_100400"/>
<dbReference type="GeneID" id="36320174"/>